<sequence>MNEQQQSSAHQGFAGRLAATFIESKLTLIGIFASLLLGLMAITMLPREEEPQIKVPMIDVMVAMPGAGAKEVEQRLSIPMEKLLYELPGVEYIYSTSMPGQSMLVVRFYVGEDLESSIVRLNQKLQTNFDRIPHGVSRPMIKPHTIDDVPILALTFHSKTYDHFMLRRLAAQVDDEVKSIFEISETNLIGGTRRQVRVLFDPLQLAARNMTPFDLINHLTQANRQAFSGVTQANNREMLIQTGTFLETVEDIGNLVIGVHSGNPVYLHQVAKIVDGPEEPKSYVLFGSKDRHDPEAAVTLSVAKRPGANAVDVVEKVLTKVDELKGSLIPGDMTVTVTRDYGATAAEKSNELLLHMGIAVFGVALLILVFLGWRESMVVMLAIPSTLALTLLLFYLYGYTLNRITLFALIFSIGILVDDAIVVVENIVRHMRLPENRSRSFKDIAVIAVSEVGNPTILATWAVIAAILPMAFVGGLMGPYMRPIPVGASAAMVFSLLIAFTITPWAATHILKRKQSSLSGNTGTVEKSHDPDHAPDDPFTRFYHHIMDPLLSHGGWRILFFCIIIAMLLGSCAMVGLSLVKVKMLPFDNKSEFQVILNMPEGGTLEQTTRVAMEMAQVIKHEPDVTDYQIYAGTASPYNFNGLVRHYFMRSGPSVADIQVNLASKHDRDRQSHEIAKNVRPALTAIAKKYGATIAVAEVPPGPPVLQTLVVEVYGPNHASRLALAKKIKEIFAQTDGVVDIDWYRENDREKTIITVDKEKAALHGISEGDITQAVNMGLSGLSVDLLHQPRDKEEIDIVFQLPKAERARIDSILNIGLRNPHNPASVLTPLRELVTLSRAPVDQPIYRKNLKPVIYVTGDVAGDAESPVYPILGMNKAVEQLSGKDFGGSLDHVTIYNLKQPFNQAEPSIKWDGEWHITLEVFRDLGLAFCVVMVLIYMLMVGWFKSYVTPMVVMAAIPFSLIGILPAHWALGAFFTATSMIGFMAGAGIVVRNSIILVDFIELRRSHGLPLAEAVVEAGAIRFRPMLLTALAVVVGASVILADPIFQGLAISLMFGEIASLLISRMAVPVLYYMVQKKPAGNTDLL</sequence>
<feature type="transmembrane region" description="Helical" evidence="1">
    <location>
        <begin position="484"/>
        <end position="507"/>
    </location>
</feature>
<name>A0A328FEK6_9BACT</name>
<feature type="transmembrane region" description="Helical" evidence="1">
    <location>
        <begin position="926"/>
        <end position="945"/>
    </location>
</feature>
<dbReference type="InterPro" id="IPR027463">
    <property type="entry name" value="AcrB_DN_DC_subdom"/>
</dbReference>
<feature type="transmembrane region" description="Helical" evidence="1">
    <location>
        <begin position="1049"/>
        <end position="1069"/>
    </location>
</feature>
<feature type="transmembrane region" description="Helical" evidence="1">
    <location>
        <begin position="444"/>
        <end position="472"/>
    </location>
</feature>
<dbReference type="Proteomes" id="UP000293902">
    <property type="component" value="Chromosome"/>
</dbReference>
<dbReference type="Gene3D" id="1.20.1640.10">
    <property type="entry name" value="Multidrug efflux transporter AcrB transmembrane domain"/>
    <property type="match status" value="2"/>
</dbReference>
<evidence type="ECO:0000313" key="3">
    <source>
        <dbReference type="EMBL" id="RAM03111.1"/>
    </source>
</evidence>
<reference evidence="2 5" key="2">
    <citation type="submission" date="2019-02" db="EMBL/GenBank/DDBJ databases">
        <title>Complete genome sequence of Desulfobacter hydrogenophilus AcRS1.</title>
        <authorList>
            <person name="Marietou A."/>
            <person name="Lund M.B."/>
            <person name="Marshall I.P.G."/>
            <person name="Schreiber L."/>
            <person name="Jorgensen B."/>
        </authorList>
    </citation>
    <scope>NUCLEOTIDE SEQUENCE [LARGE SCALE GENOMIC DNA]</scope>
    <source>
        <strain evidence="2 5">AcRS1</strain>
    </source>
</reference>
<feature type="transmembrane region" description="Helical" evidence="1">
    <location>
        <begin position="378"/>
        <end position="398"/>
    </location>
</feature>
<dbReference type="PANTHER" id="PTHR32063:SF16">
    <property type="entry name" value="CATION EFFLUX SYSTEM (ACRB_ACRD_ACRF FAMILY)"/>
    <property type="match status" value="1"/>
</dbReference>
<dbReference type="Gene3D" id="3.30.70.1320">
    <property type="entry name" value="Multidrug efflux transporter AcrB pore domain like"/>
    <property type="match status" value="1"/>
</dbReference>
<feature type="transmembrane region" description="Helical" evidence="1">
    <location>
        <begin position="26"/>
        <end position="45"/>
    </location>
</feature>
<keyword evidence="5" id="KW-1185">Reference proteome</keyword>
<accession>A0A328FEK6</accession>
<dbReference type="PRINTS" id="PR00702">
    <property type="entry name" value="ACRIFLAVINRP"/>
</dbReference>
<proteinExistence type="predicted"/>
<protein>
    <submittedName>
        <fullName evidence="3">AcrB/AcrD/AcrF family protein</fullName>
    </submittedName>
    <submittedName>
        <fullName evidence="2">Efflux RND transporter permease subunit</fullName>
    </submittedName>
</protein>
<dbReference type="SUPFAM" id="SSF82693">
    <property type="entry name" value="Multidrug efflux transporter AcrB pore domain, PN1, PN2, PC1 and PC2 subdomains"/>
    <property type="match status" value="3"/>
</dbReference>
<dbReference type="EMBL" id="CP036313">
    <property type="protein sequence ID" value="QBH11562.1"/>
    <property type="molecule type" value="Genomic_DNA"/>
</dbReference>
<dbReference type="Pfam" id="PF00873">
    <property type="entry name" value="ACR_tran"/>
    <property type="match status" value="2"/>
</dbReference>
<dbReference type="OrthoDB" id="9807612at2"/>
<dbReference type="GO" id="GO:0005886">
    <property type="term" value="C:plasma membrane"/>
    <property type="evidence" value="ECO:0007669"/>
    <property type="project" value="TreeGrafter"/>
</dbReference>
<feature type="transmembrane region" description="Helical" evidence="1">
    <location>
        <begin position="352"/>
        <end position="371"/>
    </location>
</feature>
<dbReference type="GO" id="GO:0042910">
    <property type="term" value="F:xenobiotic transmembrane transporter activity"/>
    <property type="evidence" value="ECO:0007669"/>
    <property type="project" value="TreeGrafter"/>
</dbReference>
<dbReference type="PANTHER" id="PTHR32063">
    <property type="match status" value="1"/>
</dbReference>
<evidence type="ECO:0000256" key="1">
    <source>
        <dbReference type="SAM" id="Phobius"/>
    </source>
</evidence>
<dbReference type="InterPro" id="IPR001036">
    <property type="entry name" value="Acrflvin-R"/>
</dbReference>
<feature type="transmembrane region" description="Helical" evidence="1">
    <location>
        <begin position="404"/>
        <end position="424"/>
    </location>
</feature>
<dbReference type="RefSeq" id="WP_111954114.1">
    <property type="nucleotide sequence ID" value="NZ_CP036313.1"/>
</dbReference>
<gene>
    <name evidence="3" type="ORF">DO021_04415</name>
    <name evidence="2" type="ORF">EYB58_00680</name>
</gene>
<dbReference type="Gene3D" id="3.30.70.1430">
    <property type="entry name" value="Multidrug efflux transporter AcrB pore domain"/>
    <property type="match status" value="2"/>
</dbReference>
<dbReference type="Proteomes" id="UP000248798">
    <property type="component" value="Unassembled WGS sequence"/>
</dbReference>
<feature type="transmembrane region" description="Helical" evidence="1">
    <location>
        <begin position="558"/>
        <end position="580"/>
    </location>
</feature>
<keyword evidence="1" id="KW-0812">Transmembrane</keyword>
<evidence type="ECO:0000313" key="5">
    <source>
        <dbReference type="Proteomes" id="UP000293902"/>
    </source>
</evidence>
<keyword evidence="1" id="KW-0472">Membrane</keyword>
<keyword evidence="1" id="KW-1133">Transmembrane helix</keyword>
<dbReference type="EMBL" id="QLNI01000007">
    <property type="protein sequence ID" value="RAM03111.1"/>
    <property type="molecule type" value="Genomic_DNA"/>
</dbReference>
<organism evidence="3 4">
    <name type="scientific">Desulfobacter hydrogenophilus</name>
    <dbReference type="NCBI Taxonomy" id="2291"/>
    <lineage>
        <taxon>Bacteria</taxon>
        <taxon>Pseudomonadati</taxon>
        <taxon>Thermodesulfobacteriota</taxon>
        <taxon>Desulfobacteria</taxon>
        <taxon>Desulfobacterales</taxon>
        <taxon>Desulfobacteraceae</taxon>
        <taxon>Desulfobacter</taxon>
    </lineage>
</organism>
<dbReference type="Gene3D" id="3.30.70.1440">
    <property type="entry name" value="Multidrug efflux transporter AcrB pore domain"/>
    <property type="match status" value="1"/>
</dbReference>
<reference evidence="3 4" key="1">
    <citation type="submission" date="2018-06" db="EMBL/GenBank/DDBJ databases">
        <title>Complete Genome Sequence of Desulfobacter hydrogenophilus (DSM3380).</title>
        <authorList>
            <person name="Marietou A."/>
            <person name="Schreiber L."/>
            <person name="Marshall I."/>
            <person name="Jorgensen B."/>
        </authorList>
    </citation>
    <scope>NUCLEOTIDE SEQUENCE [LARGE SCALE GENOMIC DNA]</scope>
    <source>
        <strain evidence="3 4">DSM 3380</strain>
    </source>
</reference>
<evidence type="ECO:0000313" key="4">
    <source>
        <dbReference type="Proteomes" id="UP000248798"/>
    </source>
</evidence>
<dbReference type="AlphaFoldDB" id="A0A328FEK6"/>
<dbReference type="SUPFAM" id="SSF82866">
    <property type="entry name" value="Multidrug efflux transporter AcrB transmembrane domain"/>
    <property type="match status" value="2"/>
</dbReference>
<dbReference type="SUPFAM" id="SSF82714">
    <property type="entry name" value="Multidrug efflux transporter AcrB TolC docking domain, DN and DC subdomains"/>
    <property type="match status" value="2"/>
</dbReference>
<evidence type="ECO:0000313" key="2">
    <source>
        <dbReference type="EMBL" id="QBH11562.1"/>
    </source>
</evidence>
<dbReference type="Gene3D" id="3.30.2090.10">
    <property type="entry name" value="Multidrug efflux transporter AcrB TolC docking domain, DN and DC subdomains"/>
    <property type="match status" value="2"/>
</dbReference>
<feature type="transmembrane region" description="Helical" evidence="1">
    <location>
        <begin position="1022"/>
        <end position="1043"/>
    </location>
</feature>